<dbReference type="AlphaFoldDB" id="A0A0N5CBK7"/>
<protein>
    <submittedName>
        <fullName evidence="3">Helicase ATP-binding domain-containing protein</fullName>
    </submittedName>
</protein>
<reference evidence="3" key="1">
    <citation type="submission" date="2017-02" db="UniProtKB">
        <authorList>
            <consortium name="WormBaseParasite"/>
        </authorList>
    </citation>
    <scope>IDENTIFICATION</scope>
</reference>
<evidence type="ECO:0000313" key="3">
    <source>
        <dbReference type="WBParaSite" id="SPAL_0001527300.1"/>
    </source>
</evidence>
<evidence type="ECO:0000256" key="1">
    <source>
        <dbReference type="SAM" id="MobiDB-lite"/>
    </source>
</evidence>
<proteinExistence type="predicted"/>
<sequence length="309" mass="34686">MSQKNQDTPNIIDITDEQNNPRKTEVKVKLEANAQEQVKKEFEAMEDSDANVKSNIMEELEAKVKASVMERLVPVVQAFNREGLDVKAKAKIMEKLGSLVQAQVKEKLEVILQAQSKEEAPGNQVQTNVDEVHHIPETGEIAKGKKNDSAVIDNKKSADHDIANVEIDGEKDGYEQMEYESDDYKENDYKQNNDYGYLKDVVFGSHYLSTPPNRIDAKAIAIIISWSTLTCNTTADILEHILPEAPTVSFTDDANWALLSNEVVNASVITLTFDHLVHLLSNTRVFYPSLRFLVLDEAVTMTHPNSLKE</sequence>
<accession>A0A0N5CBK7</accession>
<keyword evidence="2" id="KW-1185">Reference proteome</keyword>
<dbReference type="WBParaSite" id="SPAL_0001527300.1">
    <property type="protein sequence ID" value="SPAL_0001527300.1"/>
    <property type="gene ID" value="SPAL_0001527300"/>
</dbReference>
<feature type="region of interest" description="Disordered" evidence="1">
    <location>
        <begin position="1"/>
        <end position="23"/>
    </location>
</feature>
<evidence type="ECO:0000313" key="2">
    <source>
        <dbReference type="Proteomes" id="UP000046392"/>
    </source>
</evidence>
<dbReference type="Proteomes" id="UP000046392">
    <property type="component" value="Unplaced"/>
</dbReference>
<name>A0A0N5CBK7_STREA</name>
<organism evidence="2 3">
    <name type="scientific">Strongyloides papillosus</name>
    <name type="common">Intestinal threadworm</name>
    <dbReference type="NCBI Taxonomy" id="174720"/>
    <lineage>
        <taxon>Eukaryota</taxon>
        <taxon>Metazoa</taxon>
        <taxon>Ecdysozoa</taxon>
        <taxon>Nematoda</taxon>
        <taxon>Chromadorea</taxon>
        <taxon>Rhabditida</taxon>
        <taxon>Tylenchina</taxon>
        <taxon>Panagrolaimomorpha</taxon>
        <taxon>Strongyloidoidea</taxon>
        <taxon>Strongyloididae</taxon>
        <taxon>Strongyloides</taxon>
    </lineage>
</organism>